<gene>
    <name evidence="8" type="ORF">GPM918_LOCUS25566</name>
    <name evidence="9" type="ORF">SRO942_LOCUS25572</name>
</gene>
<evidence type="ECO:0000256" key="5">
    <source>
        <dbReference type="ARBA" id="ARBA00022723"/>
    </source>
</evidence>
<evidence type="ECO:0000313" key="8">
    <source>
        <dbReference type="EMBL" id="CAF1239110.1"/>
    </source>
</evidence>
<evidence type="ECO:0000313" key="9">
    <source>
        <dbReference type="EMBL" id="CAF4001278.1"/>
    </source>
</evidence>
<dbReference type="EMBL" id="CAJNOQ010009970">
    <property type="protein sequence ID" value="CAF1239110.1"/>
    <property type="molecule type" value="Genomic_DNA"/>
</dbReference>
<comment type="cofactor">
    <cofactor evidence="1">
        <name>Mg(2+)</name>
        <dbReference type="ChEBI" id="CHEBI:18420"/>
    </cofactor>
</comment>
<comment type="caution">
    <text evidence="8">The sequence shown here is derived from an EMBL/GenBank/DDBJ whole genome shotgun (WGS) entry which is preliminary data.</text>
</comment>
<sequence length="676" mass="78197">MGGKPVCMQTQFKYDFISGSMGDESLDASDIDIILKIDDVLSEDDLIPTEEALFVRVKWREGTCLIPYYGFDRQGNPCINGFQMKQRQCEIDQSAVVFKQNLQVSVDKANVLLKPLFEPTPVANLVKAFPETLKSIELTMSSPQKRTHFRLLYEEIFDKQLKGHHWKSDKELFQLPILLMGSAFGYSLSKRYKQQLGAFIDFYSRHRHFVKGEFSTKYLQDIMDKISNYDCDIIFAIRLNFWPKDLQPFLKRFQKSKLADRVHQEVGPSKCMKYERWTLGKKVEATFLHLVPKWSAKTPLEDREYEFRYSFSAIEHLIAKSRSPSERLLGKIARNIYNKYLKDDKSEITSYFVKTSVLWMCETTELDNEPEVLATLWISHVCVLLKQGQCSHYFMDSVNILESLTKESFEKAVHILEGIKDLNDCINMNDSKPTVFDENLHQMAVFRDWIEQIKISDLLSAHKDWIQMTQQFGFGVIDQVSNPFASLGLLFGFAIIDGPDGSNNVSEWKRLFIDRNNSDQDDDFVRNWCEQHEKMSAEAGLLNSLMFSWMGLITVNDYLNRLSSSTTDEFLTITQNNNFGLFIRICDALGTCKLFSLRRDELFATAGNTVKELLENPHVSALMSSIAAQRTKEKENEEAMDKAIRDDYQEEEQQYLDDSILAAAIQESIERVQEEH</sequence>
<dbReference type="SMART" id="SM01265">
    <property type="entry name" value="Mab-21"/>
    <property type="match status" value="1"/>
</dbReference>
<dbReference type="Pfam" id="PF20266">
    <property type="entry name" value="Mab-21_C"/>
    <property type="match status" value="1"/>
</dbReference>
<evidence type="ECO:0000256" key="6">
    <source>
        <dbReference type="ARBA" id="ARBA00022842"/>
    </source>
</evidence>
<evidence type="ECO:0000313" key="10">
    <source>
        <dbReference type="Proteomes" id="UP000663829"/>
    </source>
</evidence>
<keyword evidence="4" id="KW-0548">Nucleotidyltransferase</keyword>
<evidence type="ECO:0000259" key="7">
    <source>
        <dbReference type="Pfam" id="PF20266"/>
    </source>
</evidence>
<dbReference type="PANTHER" id="PTHR10656:SF42">
    <property type="entry name" value="CYCLIC GMP-AMP SYNTHASE-LIKE PROTEIN-RELATED"/>
    <property type="match status" value="1"/>
</dbReference>
<keyword evidence="10" id="KW-1185">Reference proteome</keyword>
<keyword evidence="3" id="KW-0808">Transferase</keyword>
<feature type="domain" description="Mab-21-like HhH/H2TH-like" evidence="7">
    <location>
        <begin position="339"/>
        <end position="416"/>
    </location>
</feature>
<keyword evidence="5" id="KW-0479">Metal-binding</keyword>
<protein>
    <recommendedName>
        <fullName evidence="7">Mab-21-like HhH/H2TH-like domain-containing protein</fullName>
    </recommendedName>
</protein>
<dbReference type="AlphaFoldDB" id="A0A814ZA32"/>
<dbReference type="Proteomes" id="UP000681722">
    <property type="component" value="Unassembled WGS sequence"/>
</dbReference>
<dbReference type="Gene3D" id="1.10.1410.40">
    <property type="match status" value="1"/>
</dbReference>
<reference evidence="8" key="1">
    <citation type="submission" date="2021-02" db="EMBL/GenBank/DDBJ databases">
        <authorList>
            <person name="Nowell W R."/>
        </authorList>
    </citation>
    <scope>NUCLEOTIDE SEQUENCE</scope>
</reference>
<accession>A0A814ZA32</accession>
<dbReference type="InterPro" id="IPR046906">
    <property type="entry name" value="Mab-21_HhH/H2TH-like"/>
</dbReference>
<dbReference type="Proteomes" id="UP000663829">
    <property type="component" value="Unassembled WGS sequence"/>
</dbReference>
<evidence type="ECO:0000256" key="4">
    <source>
        <dbReference type="ARBA" id="ARBA00022695"/>
    </source>
</evidence>
<dbReference type="GO" id="GO:0016779">
    <property type="term" value="F:nucleotidyltransferase activity"/>
    <property type="evidence" value="ECO:0007669"/>
    <property type="project" value="UniProtKB-KW"/>
</dbReference>
<organism evidence="8 10">
    <name type="scientific">Didymodactylos carnosus</name>
    <dbReference type="NCBI Taxonomy" id="1234261"/>
    <lineage>
        <taxon>Eukaryota</taxon>
        <taxon>Metazoa</taxon>
        <taxon>Spiralia</taxon>
        <taxon>Gnathifera</taxon>
        <taxon>Rotifera</taxon>
        <taxon>Eurotatoria</taxon>
        <taxon>Bdelloidea</taxon>
        <taxon>Philodinida</taxon>
        <taxon>Philodinidae</taxon>
        <taxon>Didymodactylos</taxon>
    </lineage>
</organism>
<dbReference type="GO" id="GO:0046872">
    <property type="term" value="F:metal ion binding"/>
    <property type="evidence" value="ECO:0007669"/>
    <property type="project" value="UniProtKB-KW"/>
</dbReference>
<dbReference type="InterPro" id="IPR024810">
    <property type="entry name" value="MAB21L/cGLR"/>
</dbReference>
<proteinExistence type="inferred from homology"/>
<dbReference type="EMBL" id="CAJOBC010009975">
    <property type="protein sequence ID" value="CAF4001278.1"/>
    <property type="molecule type" value="Genomic_DNA"/>
</dbReference>
<name>A0A814ZA32_9BILA</name>
<evidence type="ECO:0000256" key="2">
    <source>
        <dbReference type="ARBA" id="ARBA00008307"/>
    </source>
</evidence>
<evidence type="ECO:0000256" key="1">
    <source>
        <dbReference type="ARBA" id="ARBA00001946"/>
    </source>
</evidence>
<evidence type="ECO:0000256" key="3">
    <source>
        <dbReference type="ARBA" id="ARBA00022679"/>
    </source>
</evidence>
<comment type="similarity">
    <text evidence="2">Belongs to the mab-21 family.</text>
</comment>
<dbReference type="PANTHER" id="PTHR10656">
    <property type="entry name" value="CELL FATE DETERMINING PROTEIN MAB21-RELATED"/>
    <property type="match status" value="1"/>
</dbReference>
<keyword evidence="6" id="KW-0460">Magnesium</keyword>